<feature type="region of interest" description="Disordered" evidence="1">
    <location>
        <begin position="50"/>
        <end position="72"/>
    </location>
</feature>
<comment type="caution">
    <text evidence="2">The sequence shown here is derived from an EMBL/GenBank/DDBJ whole genome shotgun (WGS) entry which is preliminary data.</text>
</comment>
<protein>
    <submittedName>
        <fullName evidence="2">Nucleic acid-binding protein</fullName>
    </submittedName>
</protein>
<evidence type="ECO:0000313" key="2">
    <source>
        <dbReference type="EMBL" id="MCS3711859.1"/>
    </source>
</evidence>
<organism evidence="2 3">
    <name type="scientific">Salinibacter ruber</name>
    <dbReference type="NCBI Taxonomy" id="146919"/>
    <lineage>
        <taxon>Bacteria</taxon>
        <taxon>Pseudomonadati</taxon>
        <taxon>Rhodothermota</taxon>
        <taxon>Rhodothermia</taxon>
        <taxon>Rhodothermales</taxon>
        <taxon>Salinibacteraceae</taxon>
        <taxon>Salinibacter</taxon>
    </lineage>
</organism>
<name>A0A9X2Q596_9BACT</name>
<dbReference type="InterPro" id="IPR021799">
    <property type="entry name" value="PIN-like_prokaryotic"/>
</dbReference>
<evidence type="ECO:0000256" key="1">
    <source>
        <dbReference type="SAM" id="MobiDB-lite"/>
    </source>
</evidence>
<reference evidence="2" key="1">
    <citation type="submission" date="2022-08" db="EMBL/GenBank/DDBJ databases">
        <title>Genomic Encyclopedia of Type Strains, Phase V (KMG-V): Genome sequencing to study the core and pangenomes of soil and plant-associated prokaryotes.</title>
        <authorList>
            <person name="Whitman W."/>
        </authorList>
    </citation>
    <scope>NUCLEOTIDE SEQUENCE</scope>
    <source>
        <strain evidence="2">SP3049</strain>
    </source>
</reference>
<proteinExistence type="predicted"/>
<dbReference type="AlphaFoldDB" id="A0A9X2Q596"/>
<sequence>MIVVADTGPIIALAKLDRIDLLGVFEADILVPPRVRRELLASRTPKTFCSRNRSGERERRKCPAPNHFPEVI</sequence>
<dbReference type="Proteomes" id="UP001155057">
    <property type="component" value="Unassembled WGS sequence"/>
</dbReference>
<dbReference type="EMBL" id="JANUAE010000019">
    <property type="protein sequence ID" value="MCS3711859.1"/>
    <property type="molecule type" value="Genomic_DNA"/>
</dbReference>
<gene>
    <name evidence="2" type="ORF">GGP61_003494</name>
</gene>
<accession>A0A9X2Q596</accession>
<dbReference type="Pfam" id="PF11848">
    <property type="entry name" value="DUF3368"/>
    <property type="match status" value="1"/>
</dbReference>
<evidence type="ECO:0000313" key="3">
    <source>
        <dbReference type="Proteomes" id="UP001155057"/>
    </source>
</evidence>